<proteinExistence type="predicted"/>
<evidence type="ECO:0000313" key="1">
    <source>
        <dbReference type="EMBL" id="CAG9800555.1"/>
    </source>
</evidence>
<dbReference type="Proteomes" id="UP001153620">
    <property type="component" value="Chromosome 1"/>
</dbReference>
<keyword evidence="2" id="KW-1185">Reference proteome</keyword>
<organism evidence="1 2">
    <name type="scientific">Chironomus riparius</name>
    <dbReference type="NCBI Taxonomy" id="315576"/>
    <lineage>
        <taxon>Eukaryota</taxon>
        <taxon>Metazoa</taxon>
        <taxon>Ecdysozoa</taxon>
        <taxon>Arthropoda</taxon>
        <taxon>Hexapoda</taxon>
        <taxon>Insecta</taxon>
        <taxon>Pterygota</taxon>
        <taxon>Neoptera</taxon>
        <taxon>Endopterygota</taxon>
        <taxon>Diptera</taxon>
        <taxon>Nematocera</taxon>
        <taxon>Chironomoidea</taxon>
        <taxon>Chironomidae</taxon>
        <taxon>Chironominae</taxon>
        <taxon>Chironomus</taxon>
    </lineage>
</organism>
<protein>
    <submittedName>
        <fullName evidence="1">Uncharacterized protein</fullName>
    </submittedName>
</protein>
<gene>
    <name evidence="1" type="ORF">CHIRRI_LOCUS3495</name>
</gene>
<dbReference type="AlphaFoldDB" id="A0A9N9RLM7"/>
<sequence>MINFDAERIVIQHLIECKLLDKIHDHHMSAICVNRISQISPINFAFNQAFMQARKQARKRKEKLKEF</sequence>
<reference evidence="1" key="2">
    <citation type="submission" date="2022-10" db="EMBL/GenBank/DDBJ databases">
        <authorList>
            <consortium name="ENA_rothamsted_submissions"/>
            <consortium name="culmorum"/>
            <person name="King R."/>
        </authorList>
    </citation>
    <scope>NUCLEOTIDE SEQUENCE</scope>
</reference>
<dbReference type="EMBL" id="OU895877">
    <property type="protein sequence ID" value="CAG9800555.1"/>
    <property type="molecule type" value="Genomic_DNA"/>
</dbReference>
<accession>A0A9N9RLM7</accession>
<evidence type="ECO:0000313" key="2">
    <source>
        <dbReference type="Proteomes" id="UP001153620"/>
    </source>
</evidence>
<reference evidence="1" key="1">
    <citation type="submission" date="2022-01" db="EMBL/GenBank/DDBJ databases">
        <authorList>
            <person name="King R."/>
        </authorList>
    </citation>
    <scope>NUCLEOTIDE SEQUENCE</scope>
</reference>
<name>A0A9N9RLM7_9DIPT</name>